<dbReference type="GO" id="GO:0051287">
    <property type="term" value="F:NAD binding"/>
    <property type="evidence" value="ECO:0007669"/>
    <property type="project" value="InterPro"/>
</dbReference>
<dbReference type="InParanoid" id="A0A1J7J5Z7"/>
<dbReference type="Pfam" id="PF02317">
    <property type="entry name" value="Octopine_DH"/>
    <property type="match status" value="1"/>
</dbReference>
<evidence type="ECO:0000313" key="6">
    <source>
        <dbReference type="Proteomes" id="UP000182658"/>
    </source>
</evidence>
<dbReference type="GO" id="GO:0046168">
    <property type="term" value="P:glycerol-3-phosphate catabolic process"/>
    <property type="evidence" value="ECO:0007669"/>
    <property type="project" value="InterPro"/>
</dbReference>
<dbReference type="AlphaFoldDB" id="A0A1J7J5Z7"/>
<accession>A0A1J7J5Z7</accession>
<dbReference type="InterPro" id="IPR013328">
    <property type="entry name" value="6PGD_dom2"/>
</dbReference>
<evidence type="ECO:0000259" key="3">
    <source>
        <dbReference type="Pfam" id="PF01210"/>
    </source>
</evidence>
<dbReference type="InterPro" id="IPR003421">
    <property type="entry name" value="Opine_DH"/>
</dbReference>
<keyword evidence="6" id="KW-1185">Reference proteome</keyword>
<reference evidence="5 6" key="1">
    <citation type="submission" date="2016-10" db="EMBL/GenBank/DDBJ databases">
        <title>Draft genome sequence of Coniochaeta ligniaria NRRL30616, a lignocellulolytic fungus for bioabatement of inhibitors in plant biomass hydrolysates.</title>
        <authorList>
            <consortium name="DOE Joint Genome Institute"/>
            <person name="Jimenez D.J."/>
            <person name="Hector R.E."/>
            <person name="Riley R."/>
            <person name="Sun H."/>
            <person name="Grigoriev I.V."/>
            <person name="Van Elsas J.D."/>
            <person name="Nichols N.N."/>
        </authorList>
    </citation>
    <scope>NUCLEOTIDE SEQUENCE [LARGE SCALE GENOMIC DNA]</scope>
    <source>
        <strain evidence="5 6">NRRL 30616</strain>
    </source>
</reference>
<dbReference type="Gene3D" id="1.10.1040.10">
    <property type="entry name" value="N-(1-d-carboxylethyl)-l-norvaline Dehydrogenase, domain 2"/>
    <property type="match status" value="1"/>
</dbReference>
<evidence type="ECO:0000256" key="2">
    <source>
        <dbReference type="ARBA" id="ARBA00048683"/>
    </source>
</evidence>
<dbReference type="InterPro" id="IPR051729">
    <property type="entry name" value="Opine/Lysopine_DH"/>
</dbReference>
<protein>
    <submittedName>
        <fullName evidence="5">6-phosphogluconate dehydrogenase C-terminal domain-like protein</fullName>
    </submittedName>
</protein>
<dbReference type="PANTHER" id="PTHR38015:SF1">
    <property type="entry name" value="OPINE DEHYDROGENASE DOMAIN-CONTAINING PROTEIN"/>
    <property type="match status" value="1"/>
</dbReference>
<organism evidence="5 6">
    <name type="scientific">Coniochaeta ligniaria NRRL 30616</name>
    <dbReference type="NCBI Taxonomy" id="1408157"/>
    <lineage>
        <taxon>Eukaryota</taxon>
        <taxon>Fungi</taxon>
        <taxon>Dikarya</taxon>
        <taxon>Ascomycota</taxon>
        <taxon>Pezizomycotina</taxon>
        <taxon>Sordariomycetes</taxon>
        <taxon>Sordariomycetidae</taxon>
        <taxon>Coniochaetales</taxon>
        <taxon>Coniochaetaceae</taxon>
        <taxon>Coniochaeta</taxon>
    </lineage>
</organism>
<comment type="catalytic activity">
    <reaction evidence="2">
        <text>sn-glycerol 3-phosphate + NAD(+) = dihydroxyacetone phosphate + NADH + H(+)</text>
        <dbReference type="Rhea" id="RHEA:11092"/>
        <dbReference type="ChEBI" id="CHEBI:15378"/>
        <dbReference type="ChEBI" id="CHEBI:57540"/>
        <dbReference type="ChEBI" id="CHEBI:57597"/>
        <dbReference type="ChEBI" id="CHEBI:57642"/>
        <dbReference type="ChEBI" id="CHEBI:57945"/>
        <dbReference type="EC" id="1.1.1.8"/>
    </reaction>
</comment>
<dbReference type="InterPro" id="IPR036291">
    <property type="entry name" value="NAD(P)-bd_dom_sf"/>
</dbReference>
<dbReference type="GO" id="GO:0141152">
    <property type="term" value="F:glycerol-3-phosphate dehydrogenase (NAD+) activity"/>
    <property type="evidence" value="ECO:0007669"/>
    <property type="project" value="UniProtKB-EC"/>
</dbReference>
<keyword evidence="1" id="KW-0560">Oxidoreductase</keyword>
<feature type="domain" description="Opine dehydrogenase" evidence="4">
    <location>
        <begin position="178"/>
        <end position="323"/>
    </location>
</feature>
<dbReference type="InterPro" id="IPR008927">
    <property type="entry name" value="6-PGluconate_DH-like_C_sf"/>
</dbReference>
<evidence type="ECO:0000259" key="4">
    <source>
        <dbReference type="Pfam" id="PF02317"/>
    </source>
</evidence>
<dbReference type="SUPFAM" id="SSF51735">
    <property type="entry name" value="NAD(P)-binding Rossmann-fold domains"/>
    <property type="match status" value="1"/>
</dbReference>
<sequence length="364" mass="40133">MLSRVSIVGAGPAGLALAADLQSHGISALMYSHPDHPQHANRLRDNGRLRVSGVMEGFTDLELTTDMAEIIAFSHIVVLAVPSTGQETVLKELKPFDLRQHTIVAIPGNLFSLTKAAGIKVGNILETNLSPYSCRMDDGKLLVLGRKRRIFIGALHNEVSADFYEDVQRVFPFVELKWCHSVVEVCLSNVNGVFHPLMMLMNAGRIESTAGDFLLYAEGLTRSVANAMQAVDRVRMQIAAAFGFRLRSAVDISNDCYGQRFTDLVDLARHSPPHRSLRSPADMAHRNISEDVPDLLVCWHGLAEKLGIDASPIRAVIVLVEMATGVNYMETGRNMKRLNLENVSRSELVARFGPCLVTHLETRL</sequence>
<name>A0A1J7J5Z7_9PEZI</name>
<dbReference type="EMBL" id="KV875103">
    <property type="protein sequence ID" value="OIW24572.1"/>
    <property type="molecule type" value="Genomic_DNA"/>
</dbReference>
<proteinExistence type="predicted"/>
<dbReference type="Pfam" id="PF01210">
    <property type="entry name" value="NAD_Gly3P_dh_N"/>
    <property type="match status" value="1"/>
</dbReference>
<dbReference type="InterPro" id="IPR011128">
    <property type="entry name" value="G3P_DH_NAD-dep_N"/>
</dbReference>
<evidence type="ECO:0000256" key="1">
    <source>
        <dbReference type="ARBA" id="ARBA00023002"/>
    </source>
</evidence>
<feature type="domain" description="Glycerol-3-phosphate dehydrogenase NAD-dependent N-terminal" evidence="3">
    <location>
        <begin position="5"/>
        <end position="104"/>
    </location>
</feature>
<dbReference type="Proteomes" id="UP000182658">
    <property type="component" value="Unassembled WGS sequence"/>
</dbReference>
<gene>
    <name evidence="5" type="ORF">CONLIGDRAFT_636727</name>
</gene>
<dbReference type="PANTHER" id="PTHR38015">
    <property type="entry name" value="BLR6086 PROTEIN"/>
    <property type="match status" value="1"/>
</dbReference>
<dbReference type="OrthoDB" id="4394513at2759"/>
<evidence type="ECO:0000313" key="5">
    <source>
        <dbReference type="EMBL" id="OIW24572.1"/>
    </source>
</evidence>
<dbReference type="Gene3D" id="3.40.50.720">
    <property type="entry name" value="NAD(P)-binding Rossmann-like Domain"/>
    <property type="match status" value="1"/>
</dbReference>
<dbReference type="SUPFAM" id="SSF48179">
    <property type="entry name" value="6-phosphogluconate dehydrogenase C-terminal domain-like"/>
    <property type="match status" value="1"/>
</dbReference>